<reference evidence="2 3" key="1">
    <citation type="submission" date="2021-06" db="EMBL/GenBank/DDBJ databases">
        <authorList>
            <person name="Kallberg Y."/>
            <person name="Tangrot J."/>
            <person name="Rosling A."/>
        </authorList>
    </citation>
    <scope>NUCLEOTIDE SEQUENCE [LARGE SCALE GENOMIC DNA]</scope>
    <source>
        <strain evidence="2 3">120-4 pot B 10/14</strain>
    </source>
</reference>
<gene>
    <name evidence="2" type="ORF">GMARGA_LOCUS3862</name>
</gene>
<sequence>MKEILTANLAQIARLRDLLIRSYDKGNYAQRITAKTITKGSSASNESSDTIAASTSQHQEGQDLDRGIDNQARTYIDTVIQSTAVAIMRNMQHLMEQQIETQRQWNVQYMEIVNQRFARLEQMNLQNNDNNSDHNNDSGHTTAERSQQCTIETNKDTGTSQDNCSPTPTINNLLIRASLEGASENGVKAYKSTARKYPAINYDTVKEIPSIQDFQNTKAAETEKKKEVLQ</sequence>
<evidence type="ECO:0000313" key="2">
    <source>
        <dbReference type="EMBL" id="CAG8536203.1"/>
    </source>
</evidence>
<feature type="compositionally biased region" description="Polar residues" evidence="1">
    <location>
        <begin position="38"/>
        <end position="59"/>
    </location>
</feature>
<feature type="region of interest" description="Disordered" evidence="1">
    <location>
        <begin position="38"/>
        <end position="65"/>
    </location>
</feature>
<protein>
    <submittedName>
        <fullName evidence="2">42283_t:CDS:1</fullName>
    </submittedName>
</protein>
<name>A0ABM8W689_GIGMA</name>
<organism evidence="2 3">
    <name type="scientific">Gigaspora margarita</name>
    <dbReference type="NCBI Taxonomy" id="4874"/>
    <lineage>
        <taxon>Eukaryota</taxon>
        <taxon>Fungi</taxon>
        <taxon>Fungi incertae sedis</taxon>
        <taxon>Mucoromycota</taxon>
        <taxon>Glomeromycotina</taxon>
        <taxon>Glomeromycetes</taxon>
        <taxon>Diversisporales</taxon>
        <taxon>Gigasporaceae</taxon>
        <taxon>Gigaspora</taxon>
    </lineage>
</organism>
<keyword evidence="3" id="KW-1185">Reference proteome</keyword>
<comment type="caution">
    <text evidence="2">The sequence shown here is derived from an EMBL/GenBank/DDBJ whole genome shotgun (WGS) entry which is preliminary data.</text>
</comment>
<dbReference type="EMBL" id="CAJVQB010001452">
    <property type="protein sequence ID" value="CAG8536203.1"/>
    <property type="molecule type" value="Genomic_DNA"/>
</dbReference>
<evidence type="ECO:0000313" key="3">
    <source>
        <dbReference type="Proteomes" id="UP000789901"/>
    </source>
</evidence>
<accession>A0ABM8W689</accession>
<feature type="region of interest" description="Disordered" evidence="1">
    <location>
        <begin position="126"/>
        <end position="146"/>
    </location>
</feature>
<proteinExistence type="predicted"/>
<evidence type="ECO:0000256" key="1">
    <source>
        <dbReference type="SAM" id="MobiDB-lite"/>
    </source>
</evidence>
<dbReference type="Proteomes" id="UP000789901">
    <property type="component" value="Unassembled WGS sequence"/>
</dbReference>